<evidence type="ECO:0000313" key="3">
    <source>
        <dbReference type="Proteomes" id="UP000008975"/>
    </source>
</evidence>
<proteinExistence type="predicted"/>
<dbReference type="Pfam" id="PF00144">
    <property type="entry name" value="Beta-lactamase"/>
    <property type="match status" value="1"/>
</dbReference>
<dbReference type="Proteomes" id="UP000008975">
    <property type="component" value="Chromosome"/>
</dbReference>
<dbReference type="eggNOG" id="COG1680">
    <property type="taxonomic scope" value="Bacteria"/>
</dbReference>
<dbReference type="PANTHER" id="PTHR43319">
    <property type="entry name" value="BETA-LACTAMASE-RELATED"/>
    <property type="match status" value="1"/>
</dbReference>
<dbReference type="InterPro" id="IPR001466">
    <property type="entry name" value="Beta-lactam-related"/>
</dbReference>
<dbReference type="KEGG" id="mts:MTES_2164"/>
<gene>
    <name evidence="2" type="ordered locus">MTES_2164</name>
</gene>
<reference evidence="2 3" key="1">
    <citation type="journal article" date="2011" name="J. Bacteriol.">
        <title>Genome sequence of Microbacterium testaceum StLB037, an N-acylhomoserine lactone-degrading bacterium isolated from potato leaves.</title>
        <authorList>
            <person name="Morohoshi T."/>
            <person name="Wang W.-Z."/>
            <person name="Someya N."/>
            <person name="Ikeda T."/>
        </authorList>
    </citation>
    <scope>NUCLEOTIDE SEQUENCE [LARGE SCALE GENOMIC DNA]</scope>
    <source>
        <strain evidence="2 3">StLB037</strain>
    </source>
</reference>
<dbReference type="RefSeq" id="WP_013585253.1">
    <property type="nucleotide sequence ID" value="NC_015125.1"/>
</dbReference>
<dbReference type="PANTHER" id="PTHR43319:SF3">
    <property type="entry name" value="BETA-LACTAMASE-RELATED DOMAIN-CONTAINING PROTEIN"/>
    <property type="match status" value="1"/>
</dbReference>
<dbReference type="SUPFAM" id="SSF56601">
    <property type="entry name" value="beta-lactamase/transpeptidase-like"/>
    <property type="match status" value="1"/>
</dbReference>
<sequence length="386" mass="40642">MTAVEGTVAPGFERVGEAFAAAFDGLPEMGAALAVRLDGRTVLDLWGGVADSRTGRPWERETPSVVFSSTKGLMSILVARLVASGRLDLDEPLSALWPAFGAHGKHLVSVGDALAHRAGVSALRVDVSRAQLRDFDAMTTLLAAQEPLWEPGTAWAYHALTHGWLSGEIVRRAGGIDPGAAFAEMAESLGGGAWLGMPPEVAASVAHLRVGPTLAAHVARQRAARGPSAVDWQERAMTLGGALPETLVTDDDGFNADDVRAAVIPGAGAIATARAVAAMWSATVADTEGVRLLDDDTLRIVTRERTAGAPVFPAPAPWPRWAAGFQLDSEARRFLGDSSFGHDGAGGQVAFADRESRVGFAFVTNWMEADDPRATRIVDALRTVVR</sequence>
<reference key="2">
    <citation type="submission" date="2011-02" db="EMBL/GenBank/DDBJ databases">
        <title>Genome sequence of Microbacterium testaceum StLB037.</title>
        <authorList>
            <person name="Morohoshi T."/>
            <person name="Wang W.Z."/>
            <person name="Someya N."/>
            <person name="Ikeda T."/>
        </authorList>
    </citation>
    <scope>NUCLEOTIDE SEQUENCE</scope>
    <source>
        <strain>StLB037</strain>
    </source>
</reference>
<dbReference type="InterPro" id="IPR052907">
    <property type="entry name" value="Beta-lactamase/esterase"/>
</dbReference>
<accession>E8NEP3</accession>
<evidence type="ECO:0000259" key="1">
    <source>
        <dbReference type="Pfam" id="PF00144"/>
    </source>
</evidence>
<dbReference type="HOGENOM" id="CLU_035614_3_0_11"/>
<evidence type="ECO:0000313" key="2">
    <source>
        <dbReference type="EMBL" id="BAJ75128.1"/>
    </source>
</evidence>
<dbReference type="EMBL" id="AP012052">
    <property type="protein sequence ID" value="BAJ75128.1"/>
    <property type="molecule type" value="Genomic_DNA"/>
</dbReference>
<feature type="domain" description="Beta-lactamase-related" evidence="1">
    <location>
        <begin position="20"/>
        <end position="375"/>
    </location>
</feature>
<dbReference type="Gene3D" id="3.40.710.10">
    <property type="entry name" value="DD-peptidase/beta-lactamase superfamily"/>
    <property type="match status" value="1"/>
</dbReference>
<dbReference type="InterPro" id="IPR012338">
    <property type="entry name" value="Beta-lactam/transpept-like"/>
</dbReference>
<organism evidence="2 3">
    <name type="scientific">Microbacterium testaceum (strain StLB037)</name>
    <dbReference type="NCBI Taxonomy" id="979556"/>
    <lineage>
        <taxon>Bacteria</taxon>
        <taxon>Bacillati</taxon>
        <taxon>Actinomycetota</taxon>
        <taxon>Actinomycetes</taxon>
        <taxon>Micrococcales</taxon>
        <taxon>Microbacteriaceae</taxon>
        <taxon>Microbacterium</taxon>
    </lineage>
</organism>
<name>E8NEP3_MICTS</name>
<dbReference type="AlphaFoldDB" id="E8NEP3"/>
<protein>
    <submittedName>
        <fullName evidence="2">Beta-lactamase class C and other penicillin binding proteins</fullName>
    </submittedName>
</protein>